<keyword evidence="1" id="KW-0472">Membrane</keyword>
<proteinExistence type="predicted"/>
<feature type="signal peptide" evidence="2">
    <location>
        <begin position="1"/>
        <end position="25"/>
    </location>
</feature>
<evidence type="ECO:0000256" key="1">
    <source>
        <dbReference type="SAM" id="Phobius"/>
    </source>
</evidence>
<evidence type="ECO:0000313" key="5">
    <source>
        <dbReference type="WBParaSite" id="HNAJ_0000680301-mRNA-1"/>
    </source>
</evidence>
<keyword evidence="1" id="KW-1133">Transmembrane helix</keyword>
<keyword evidence="2" id="KW-0732">Signal</keyword>
<keyword evidence="4" id="KW-1185">Reference proteome</keyword>
<gene>
    <name evidence="3" type="ORF">HNAJ_LOCUS6800</name>
</gene>
<evidence type="ECO:0000313" key="3">
    <source>
        <dbReference type="EMBL" id="VDO02660.1"/>
    </source>
</evidence>
<reference evidence="3 4" key="2">
    <citation type="submission" date="2018-11" db="EMBL/GenBank/DDBJ databases">
        <authorList>
            <consortium name="Pathogen Informatics"/>
        </authorList>
    </citation>
    <scope>NUCLEOTIDE SEQUENCE [LARGE SCALE GENOMIC DNA]</scope>
</reference>
<dbReference type="Proteomes" id="UP000278807">
    <property type="component" value="Unassembled WGS sequence"/>
</dbReference>
<organism evidence="5">
    <name type="scientific">Rodentolepis nana</name>
    <name type="common">Dwarf tapeworm</name>
    <name type="synonym">Hymenolepis nana</name>
    <dbReference type="NCBI Taxonomy" id="102285"/>
    <lineage>
        <taxon>Eukaryota</taxon>
        <taxon>Metazoa</taxon>
        <taxon>Spiralia</taxon>
        <taxon>Lophotrochozoa</taxon>
        <taxon>Platyhelminthes</taxon>
        <taxon>Cestoda</taxon>
        <taxon>Eucestoda</taxon>
        <taxon>Cyclophyllidea</taxon>
        <taxon>Hymenolepididae</taxon>
        <taxon>Rodentolepis</taxon>
    </lineage>
</organism>
<keyword evidence="1" id="KW-0812">Transmembrane</keyword>
<evidence type="ECO:0000313" key="4">
    <source>
        <dbReference type="Proteomes" id="UP000278807"/>
    </source>
</evidence>
<feature type="transmembrane region" description="Helical" evidence="1">
    <location>
        <begin position="105"/>
        <end position="126"/>
    </location>
</feature>
<feature type="chain" id="PRO_5043131836" evidence="2">
    <location>
        <begin position="26"/>
        <end position="130"/>
    </location>
</feature>
<accession>A0A0R3TIB2</accession>
<dbReference type="WBParaSite" id="HNAJ_0000680301-mRNA-1">
    <property type="protein sequence ID" value="HNAJ_0000680301-mRNA-1"/>
    <property type="gene ID" value="HNAJ_0000680301"/>
</dbReference>
<sequence>MNRNFGFGLLACLVLILLIISIGVPKWPCPGNIFGTNCIQNHAFKVVGFLLAAAIVGALLVAIFLLLVNLQGSSRMAIAAIVAAGITALLAIAGVFYLANRLIPLSPILAAFGAGIALALFVALLFDYKS</sequence>
<protein>
    <submittedName>
        <fullName evidence="5">DUF4383 domain-containing protein</fullName>
    </submittedName>
</protein>
<feature type="transmembrane region" description="Helical" evidence="1">
    <location>
        <begin position="77"/>
        <end position="99"/>
    </location>
</feature>
<dbReference type="AlphaFoldDB" id="A0A0R3TIB2"/>
<name>A0A0R3TIB2_RODNA</name>
<evidence type="ECO:0000256" key="2">
    <source>
        <dbReference type="SAM" id="SignalP"/>
    </source>
</evidence>
<reference evidence="5" key="1">
    <citation type="submission" date="2017-02" db="UniProtKB">
        <authorList>
            <consortium name="WormBaseParasite"/>
        </authorList>
    </citation>
    <scope>IDENTIFICATION</scope>
</reference>
<feature type="transmembrane region" description="Helical" evidence="1">
    <location>
        <begin position="47"/>
        <end position="70"/>
    </location>
</feature>
<dbReference type="EMBL" id="UZAE01008447">
    <property type="protein sequence ID" value="VDO02660.1"/>
    <property type="molecule type" value="Genomic_DNA"/>
</dbReference>